<protein>
    <submittedName>
        <fullName evidence="3">Uncharacterized protein</fullName>
    </submittedName>
</protein>
<dbReference type="AlphaFoldDB" id="A0A9P4JI70"/>
<dbReference type="Proteomes" id="UP000799536">
    <property type="component" value="Unassembled WGS sequence"/>
</dbReference>
<evidence type="ECO:0000256" key="1">
    <source>
        <dbReference type="SAM" id="MobiDB-lite"/>
    </source>
</evidence>
<name>A0A9P4JI70_9PLEO</name>
<reference evidence="3" key="1">
    <citation type="journal article" date="2020" name="Stud. Mycol.">
        <title>101 Dothideomycetes genomes: a test case for predicting lifestyles and emergence of pathogens.</title>
        <authorList>
            <person name="Haridas S."/>
            <person name="Albert R."/>
            <person name="Binder M."/>
            <person name="Bloem J."/>
            <person name="Labutti K."/>
            <person name="Salamov A."/>
            <person name="Andreopoulos B."/>
            <person name="Baker S."/>
            <person name="Barry K."/>
            <person name="Bills G."/>
            <person name="Bluhm B."/>
            <person name="Cannon C."/>
            <person name="Castanera R."/>
            <person name="Culley D."/>
            <person name="Daum C."/>
            <person name="Ezra D."/>
            <person name="Gonzalez J."/>
            <person name="Henrissat B."/>
            <person name="Kuo A."/>
            <person name="Liang C."/>
            <person name="Lipzen A."/>
            <person name="Lutzoni F."/>
            <person name="Magnuson J."/>
            <person name="Mondo S."/>
            <person name="Nolan M."/>
            <person name="Ohm R."/>
            <person name="Pangilinan J."/>
            <person name="Park H.-J."/>
            <person name="Ramirez L."/>
            <person name="Alfaro M."/>
            <person name="Sun H."/>
            <person name="Tritt A."/>
            <person name="Yoshinaga Y."/>
            <person name="Zwiers L.-H."/>
            <person name="Turgeon B."/>
            <person name="Goodwin S."/>
            <person name="Spatafora J."/>
            <person name="Crous P."/>
            <person name="Grigoriev I."/>
        </authorList>
    </citation>
    <scope>NUCLEOTIDE SEQUENCE</scope>
    <source>
        <strain evidence="3">ATCC 74209</strain>
    </source>
</reference>
<evidence type="ECO:0000256" key="2">
    <source>
        <dbReference type="SAM" id="Phobius"/>
    </source>
</evidence>
<feature type="transmembrane region" description="Helical" evidence="2">
    <location>
        <begin position="74"/>
        <end position="91"/>
    </location>
</feature>
<dbReference type="EMBL" id="ML994297">
    <property type="protein sequence ID" value="KAF2196963.1"/>
    <property type="molecule type" value="Genomic_DNA"/>
</dbReference>
<organism evidence="3 4">
    <name type="scientific">Delitschia confertaspora ATCC 74209</name>
    <dbReference type="NCBI Taxonomy" id="1513339"/>
    <lineage>
        <taxon>Eukaryota</taxon>
        <taxon>Fungi</taxon>
        <taxon>Dikarya</taxon>
        <taxon>Ascomycota</taxon>
        <taxon>Pezizomycotina</taxon>
        <taxon>Dothideomycetes</taxon>
        <taxon>Pleosporomycetidae</taxon>
        <taxon>Pleosporales</taxon>
        <taxon>Delitschiaceae</taxon>
        <taxon>Delitschia</taxon>
    </lineage>
</organism>
<keyword evidence="2" id="KW-0472">Membrane</keyword>
<keyword evidence="2" id="KW-1133">Transmembrane helix</keyword>
<keyword evidence="2" id="KW-0812">Transmembrane</keyword>
<proteinExistence type="predicted"/>
<feature type="compositionally biased region" description="Polar residues" evidence="1">
    <location>
        <begin position="96"/>
        <end position="114"/>
    </location>
</feature>
<evidence type="ECO:0000313" key="4">
    <source>
        <dbReference type="Proteomes" id="UP000799536"/>
    </source>
</evidence>
<evidence type="ECO:0000313" key="3">
    <source>
        <dbReference type="EMBL" id="KAF2196963.1"/>
    </source>
</evidence>
<keyword evidence="4" id="KW-1185">Reference proteome</keyword>
<sequence>MARQKPTVLLLGLPRHDSRRGAPLAVHGLFEICADILQPWSESRNVRPANMILLTVQAKFSGSTRRHGRNKTHLFYLLAGLAIVMGTREMLRFASASSSMGAQTSRKRQCSASASAAVPGPE</sequence>
<accession>A0A9P4JI70</accession>
<feature type="region of interest" description="Disordered" evidence="1">
    <location>
        <begin position="96"/>
        <end position="122"/>
    </location>
</feature>
<comment type="caution">
    <text evidence="3">The sequence shown here is derived from an EMBL/GenBank/DDBJ whole genome shotgun (WGS) entry which is preliminary data.</text>
</comment>
<gene>
    <name evidence="3" type="ORF">GQ43DRAFT_435565</name>
</gene>